<sequence>MRDSAIPYTDAIRSTQNPGDEALDLLLTICRSVRHVDTRILRGPNYPPDSACRSDTAVVHQVDPATVAIRSAKYISREADPEVIKPVVSEPDTSIVIPEVKVIDVADRQQDRQENRVTDPDPTAITGADATTDLVPAIRDTDDVLAKDEDQVDADDNETLIDADRHDRLKPTMKHEQEGPRSAEILDERRSTVPDRLKNVPTVCADEELLVISFDGSACVERGGGAYSAILWKLPEWSIVKARSSYAEGLTVNEAEYRGLLLGLDLLGDVDRGRLVVCGDSNLVIRQVRGEIDYKAPNLVLLKQKILDRLRIWPDHELLHVKRDWNGSADSLAGVALQRQGGIVVENEGDHQDLSTLNRLDEILVVRSDDQVARVSPVATRSDAGSIINPTVLQEEFARGLRTDLIQQVQAEDTSIVGMNEYLEDNVANPARVEDVRSNPIETGSEVWLYLSRVKEGYFKKLAHQWHGPFRVAKKINEYTMKLQVNGTKYDMLPTVHVSKLKSVKEFPDRPQIALKEGEVDQPNFDEIWLPEDSWVPDRDSSEHGVGKITDMRTDRRTRYGRSYRECLANLKGYDATDWTDETDLNCEALMHEFLRDRSYQKQFDMLQFREEE</sequence>
<name>A0A6A3HBM2_9STRA</name>
<accession>A0A6A3HBM2</accession>
<evidence type="ECO:0000313" key="3">
    <source>
        <dbReference type="EMBL" id="KAE8967256.1"/>
    </source>
</evidence>
<dbReference type="Pfam" id="PF13456">
    <property type="entry name" value="RVT_3"/>
    <property type="match status" value="1"/>
</dbReference>
<dbReference type="GO" id="GO:0004523">
    <property type="term" value="F:RNA-DNA hybrid ribonuclease activity"/>
    <property type="evidence" value="ECO:0007669"/>
    <property type="project" value="InterPro"/>
</dbReference>
<gene>
    <name evidence="3" type="ORF">PR001_g28158</name>
</gene>
<evidence type="ECO:0000313" key="4">
    <source>
        <dbReference type="Proteomes" id="UP000429607"/>
    </source>
</evidence>
<reference evidence="3 4" key="1">
    <citation type="submission" date="2018-09" db="EMBL/GenBank/DDBJ databases">
        <title>Genomic investigation of the strawberry pathogen Phytophthora fragariae indicates pathogenicity is determined by transcriptional variation in three key races.</title>
        <authorList>
            <person name="Adams T.M."/>
            <person name="Armitage A.D."/>
            <person name="Sobczyk M.K."/>
            <person name="Bates H.J."/>
            <person name="Dunwell J.M."/>
            <person name="Nellist C.F."/>
            <person name="Harrison R.J."/>
        </authorList>
    </citation>
    <scope>NUCLEOTIDE SEQUENCE [LARGE SCALE GENOMIC DNA]</scope>
    <source>
        <strain evidence="3 4">SCRP249</strain>
    </source>
</reference>
<dbReference type="EMBL" id="QXFV01004901">
    <property type="protein sequence ID" value="KAE8967256.1"/>
    <property type="molecule type" value="Genomic_DNA"/>
</dbReference>
<feature type="region of interest" description="Disordered" evidence="1">
    <location>
        <begin position="163"/>
        <end position="183"/>
    </location>
</feature>
<dbReference type="SUPFAM" id="SSF53098">
    <property type="entry name" value="Ribonuclease H-like"/>
    <property type="match status" value="1"/>
</dbReference>
<dbReference type="InterPro" id="IPR002156">
    <property type="entry name" value="RNaseH_domain"/>
</dbReference>
<organism evidence="3 4">
    <name type="scientific">Phytophthora rubi</name>
    <dbReference type="NCBI Taxonomy" id="129364"/>
    <lineage>
        <taxon>Eukaryota</taxon>
        <taxon>Sar</taxon>
        <taxon>Stramenopiles</taxon>
        <taxon>Oomycota</taxon>
        <taxon>Peronosporomycetes</taxon>
        <taxon>Peronosporales</taxon>
        <taxon>Peronosporaceae</taxon>
        <taxon>Phytophthora</taxon>
    </lineage>
</organism>
<dbReference type="Proteomes" id="UP000429607">
    <property type="component" value="Unassembled WGS sequence"/>
</dbReference>
<dbReference type="InterPro" id="IPR036397">
    <property type="entry name" value="RNaseH_sf"/>
</dbReference>
<feature type="compositionally biased region" description="Basic and acidic residues" evidence="1">
    <location>
        <begin position="108"/>
        <end position="119"/>
    </location>
</feature>
<dbReference type="PANTHER" id="PTHR46387:SF2">
    <property type="entry name" value="RIBONUCLEASE HI"/>
    <property type="match status" value="1"/>
</dbReference>
<evidence type="ECO:0000259" key="2">
    <source>
        <dbReference type="Pfam" id="PF13456"/>
    </source>
</evidence>
<dbReference type="Gene3D" id="3.30.420.10">
    <property type="entry name" value="Ribonuclease H-like superfamily/Ribonuclease H"/>
    <property type="match status" value="1"/>
</dbReference>
<dbReference type="PANTHER" id="PTHR46387">
    <property type="entry name" value="POLYNUCLEOTIDYL TRANSFERASE, RIBONUCLEASE H-LIKE SUPERFAMILY PROTEIN"/>
    <property type="match status" value="1"/>
</dbReference>
<dbReference type="AlphaFoldDB" id="A0A6A3HBM2"/>
<proteinExistence type="predicted"/>
<dbReference type="InterPro" id="IPR012337">
    <property type="entry name" value="RNaseH-like_sf"/>
</dbReference>
<dbReference type="GO" id="GO:0003676">
    <property type="term" value="F:nucleic acid binding"/>
    <property type="evidence" value="ECO:0007669"/>
    <property type="project" value="InterPro"/>
</dbReference>
<feature type="domain" description="RNase H type-1" evidence="2">
    <location>
        <begin position="238"/>
        <end position="333"/>
    </location>
</feature>
<feature type="region of interest" description="Disordered" evidence="1">
    <location>
        <begin position="108"/>
        <end position="132"/>
    </location>
</feature>
<evidence type="ECO:0000256" key="1">
    <source>
        <dbReference type="SAM" id="MobiDB-lite"/>
    </source>
</evidence>
<comment type="caution">
    <text evidence="3">The sequence shown here is derived from an EMBL/GenBank/DDBJ whole genome shotgun (WGS) entry which is preliminary data.</text>
</comment>
<protein>
    <recommendedName>
        <fullName evidence="2">RNase H type-1 domain-containing protein</fullName>
    </recommendedName>
</protein>